<dbReference type="HAMAP" id="MF_01014">
    <property type="entry name" value="HisA"/>
    <property type="match status" value="1"/>
</dbReference>
<dbReference type="InterPro" id="IPR011060">
    <property type="entry name" value="RibuloseP-bd_barrel"/>
</dbReference>
<dbReference type="InterPro" id="IPR044524">
    <property type="entry name" value="Isoase_HisA-like"/>
</dbReference>
<dbReference type="UniPathway" id="UPA00031">
    <property type="reaction ID" value="UER00009"/>
</dbReference>
<evidence type="ECO:0000256" key="1">
    <source>
        <dbReference type="ARBA" id="ARBA00000901"/>
    </source>
</evidence>
<dbReference type="EC" id="5.3.1.16" evidence="9 11"/>
<dbReference type="Pfam" id="PF00977">
    <property type="entry name" value="His_biosynth"/>
    <property type="match status" value="1"/>
</dbReference>
<keyword evidence="8 9" id="KW-0413">Isomerase</keyword>
<sequence length="235" mass="25694">MDLKAFIIPAIDIKDGKLVRLFKGDFEKSKEYGLSPEDAGRLFEEAGFKKLHLVDLDGTLEGVPQNLRTIRKLRKVFSGIIQVGGGIRNTDTCRLLDEEGIDLFVVGTVAVREPEVFEKMVSTFPGRVILSVDAKGGKVAIGGWKDNTPLSPEELAKRYENTSLWGYLYTNIDKDGSLEGVDPGIYISFKRFAKKPLLASGGVSSLEDVKKLLGVADGVVIGKALYEGKIDLTTL</sequence>
<proteinExistence type="inferred from homology"/>
<comment type="pathway">
    <text evidence="3 9 11">Amino-acid biosynthesis; L-histidine biosynthesis; L-histidine from 5-phospho-alpha-D-ribose 1-diphosphate: step 4/9.</text>
</comment>
<dbReference type="InterPro" id="IPR006063">
    <property type="entry name" value="HisA_bact_arch"/>
</dbReference>
<keyword evidence="6 9" id="KW-0028">Amino-acid biosynthesis</keyword>
<evidence type="ECO:0000256" key="11">
    <source>
        <dbReference type="RuleBase" id="RU003658"/>
    </source>
</evidence>
<dbReference type="SUPFAM" id="SSF51366">
    <property type="entry name" value="Ribulose-phoshate binding barrel"/>
    <property type="match status" value="1"/>
</dbReference>
<evidence type="ECO:0000256" key="10">
    <source>
        <dbReference type="RuleBase" id="RU003657"/>
    </source>
</evidence>
<dbReference type="GO" id="GO:0000162">
    <property type="term" value="P:L-tryptophan biosynthetic process"/>
    <property type="evidence" value="ECO:0007669"/>
    <property type="project" value="TreeGrafter"/>
</dbReference>
<dbReference type="InterPro" id="IPR013785">
    <property type="entry name" value="Aldolase_TIM"/>
</dbReference>
<accession>A0A285NRM2</accession>
<dbReference type="GO" id="GO:0005737">
    <property type="term" value="C:cytoplasm"/>
    <property type="evidence" value="ECO:0007669"/>
    <property type="project" value="UniProtKB-SubCell"/>
</dbReference>
<name>A0A285NRM2_9AQUI</name>
<keyword evidence="5 9" id="KW-0963">Cytoplasm</keyword>
<dbReference type="EMBL" id="OBEN01000001">
    <property type="protein sequence ID" value="SNZ12170.1"/>
    <property type="molecule type" value="Genomic_DNA"/>
</dbReference>
<evidence type="ECO:0000256" key="7">
    <source>
        <dbReference type="ARBA" id="ARBA00023102"/>
    </source>
</evidence>
<comment type="similarity">
    <text evidence="4 9 10">Belongs to the HisA/HisF family.</text>
</comment>
<dbReference type="PANTHER" id="PTHR43090:SF2">
    <property type="entry name" value="1-(5-PHOSPHORIBOSYL)-5-[(5-PHOSPHORIBOSYLAMINO)METHYLIDENEAMINO] IMIDAZOLE-4-CARBOXAMIDE ISOMERASE"/>
    <property type="match status" value="1"/>
</dbReference>
<evidence type="ECO:0000313" key="12">
    <source>
        <dbReference type="EMBL" id="SNZ12170.1"/>
    </source>
</evidence>
<evidence type="ECO:0000256" key="4">
    <source>
        <dbReference type="ARBA" id="ARBA00009667"/>
    </source>
</evidence>
<dbReference type="GO" id="GO:0000105">
    <property type="term" value="P:L-histidine biosynthetic process"/>
    <property type="evidence" value="ECO:0007669"/>
    <property type="project" value="UniProtKB-UniRule"/>
</dbReference>
<keyword evidence="7 9" id="KW-0368">Histidine biosynthesis</keyword>
<evidence type="ECO:0000256" key="9">
    <source>
        <dbReference type="HAMAP-Rule" id="MF_01014"/>
    </source>
</evidence>
<protein>
    <recommendedName>
        <fullName evidence="9 11">1-(5-phosphoribosyl)-5-[(5-phosphoribosylamino)methylideneamino] imidazole-4-carboxamide isomerase</fullName>
        <ecNumber evidence="9 11">5.3.1.16</ecNumber>
    </recommendedName>
    <alternativeName>
        <fullName evidence="9">Phosphoribosylformimino-5-aminoimidazole carboxamide ribotide isomerase</fullName>
    </alternativeName>
</protein>
<dbReference type="InterPro" id="IPR023016">
    <property type="entry name" value="HisA/PriA"/>
</dbReference>
<dbReference type="AlphaFoldDB" id="A0A285NRM2"/>
<evidence type="ECO:0000313" key="13">
    <source>
        <dbReference type="Proteomes" id="UP000218627"/>
    </source>
</evidence>
<feature type="active site" description="Proton donor" evidence="9">
    <location>
        <position position="133"/>
    </location>
</feature>
<evidence type="ECO:0000256" key="8">
    <source>
        <dbReference type="ARBA" id="ARBA00023235"/>
    </source>
</evidence>
<evidence type="ECO:0000256" key="5">
    <source>
        <dbReference type="ARBA" id="ARBA00022490"/>
    </source>
</evidence>
<feature type="active site" description="Proton acceptor" evidence="9">
    <location>
        <position position="12"/>
    </location>
</feature>
<evidence type="ECO:0000256" key="3">
    <source>
        <dbReference type="ARBA" id="ARBA00005133"/>
    </source>
</evidence>
<gene>
    <name evidence="9" type="primary">hisA</name>
    <name evidence="12" type="ORF">SAMN06265353_0463</name>
</gene>
<dbReference type="FunFam" id="3.20.20.70:FF:000009">
    <property type="entry name" value="1-(5-phosphoribosyl)-5-[(5-phosphoribosylamino)methylideneamino] imidazole-4-carboxamide isomerase"/>
    <property type="match status" value="1"/>
</dbReference>
<comment type="catalytic activity">
    <reaction evidence="1 9 11">
        <text>1-(5-phospho-beta-D-ribosyl)-5-[(5-phospho-beta-D-ribosylamino)methylideneamino]imidazole-4-carboxamide = 5-[(5-phospho-1-deoxy-D-ribulos-1-ylimino)methylamino]-1-(5-phospho-beta-D-ribosyl)imidazole-4-carboxamide</text>
        <dbReference type="Rhea" id="RHEA:15469"/>
        <dbReference type="ChEBI" id="CHEBI:58435"/>
        <dbReference type="ChEBI" id="CHEBI:58525"/>
        <dbReference type="EC" id="5.3.1.16"/>
    </reaction>
</comment>
<dbReference type="InterPro" id="IPR006062">
    <property type="entry name" value="His_biosynth"/>
</dbReference>
<reference evidence="13" key="1">
    <citation type="submission" date="2017-09" db="EMBL/GenBank/DDBJ databases">
        <authorList>
            <person name="Varghese N."/>
            <person name="Submissions S."/>
        </authorList>
    </citation>
    <scope>NUCLEOTIDE SEQUENCE [LARGE SCALE GENOMIC DNA]</scope>
    <source>
        <strain evidence="13">DSM 2913</strain>
    </source>
</reference>
<dbReference type="GO" id="GO:0003949">
    <property type="term" value="F:1-(5-phosphoribosyl)-5-[(5-phosphoribosylamino)methylideneamino]imidazole-4-carboxamide isomerase activity"/>
    <property type="evidence" value="ECO:0007669"/>
    <property type="project" value="UniProtKB-UniRule"/>
</dbReference>
<dbReference type="CDD" id="cd04732">
    <property type="entry name" value="HisA"/>
    <property type="match status" value="1"/>
</dbReference>
<dbReference type="Proteomes" id="UP000218627">
    <property type="component" value="Unassembled WGS sequence"/>
</dbReference>
<evidence type="ECO:0000256" key="6">
    <source>
        <dbReference type="ARBA" id="ARBA00022605"/>
    </source>
</evidence>
<dbReference type="OrthoDB" id="9781903at2"/>
<dbReference type="Gene3D" id="3.20.20.70">
    <property type="entry name" value="Aldolase class I"/>
    <property type="match status" value="1"/>
</dbReference>
<comment type="subcellular location">
    <subcellularLocation>
        <location evidence="2 9 11">Cytoplasm</location>
    </subcellularLocation>
</comment>
<evidence type="ECO:0000256" key="2">
    <source>
        <dbReference type="ARBA" id="ARBA00004496"/>
    </source>
</evidence>
<organism evidence="12 13">
    <name type="scientific">Hydrogenobacter hydrogenophilus</name>
    <dbReference type="NCBI Taxonomy" id="35835"/>
    <lineage>
        <taxon>Bacteria</taxon>
        <taxon>Pseudomonadati</taxon>
        <taxon>Aquificota</taxon>
        <taxon>Aquificia</taxon>
        <taxon>Aquificales</taxon>
        <taxon>Aquificaceae</taxon>
        <taxon>Hydrogenobacter</taxon>
    </lineage>
</organism>
<dbReference type="PANTHER" id="PTHR43090">
    <property type="entry name" value="1-(5-PHOSPHORIBOSYL)-5-[(5-PHOSPHORIBOSYLAMINO)METHYLIDENEAMINO] IMIDAZOLE-4-CARBOXAMIDE ISOMERASE"/>
    <property type="match status" value="1"/>
</dbReference>
<dbReference type="RefSeq" id="WP_096600654.1">
    <property type="nucleotide sequence ID" value="NZ_OBEN01000001.1"/>
</dbReference>
<keyword evidence="13" id="KW-1185">Reference proteome</keyword>
<dbReference type="NCBIfam" id="TIGR00007">
    <property type="entry name" value="1-(5-phosphoribosyl)-5-[(5-phosphoribosylamino)methylideneamino]imidazole-4-carboxamide isomerase"/>
    <property type="match status" value="1"/>
</dbReference>